<evidence type="ECO:0000256" key="4">
    <source>
        <dbReference type="ARBA" id="ARBA00022989"/>
    </source>
</evidence>
<accession>A0A1D8GIC2</accession>
<organism evidence="8 9">
    <name type="scientific">Geosporobacter ferrireducens</name>
    <dbReference type="NCBI Taxonomy" id="1424294"/>
    <lineage>
        <taxon>Bacteria</taxon>
        <taxon>Bacillati</taxon>
        <taxon>Bacillota</taxon>
        <taxon>Clostridia</taxon>
        <taxon>Peptostreptococcales</taxon>
        <taxon>Thermotaleaceae</taxon>
        <taxon>Geosporobacter</taxon>
    </lineage>
</organism>
<evidence type="ECO:0000256" key="5">
    <source>
        <dbReference type="ARBA" id="ARBA00023136"/>
    </source>
</evidence>
<feature type="transmembrane region" description="Helical" evidence="6">
    <location>
        <begin position="143"/>
        <end position="163"/>
    </location>
</feature>
<evidence type="ECO:0000256" key="1">
    <source>
        <dbReference type="ARBA" id="ARBA00004651"/>
    </source>
</evidence>
<evidence type="ECO:0000259" key="7">
    <source>
        <dbReference type="PROSITE" id="PS50850"/>
    </source>
</evidence>
<dbReference type="InterPro" id="IPR053160">
    <property type="entry name" value="MFS_DHA3_Transporter"/>
</dbReference>
<evidence type="ECO:0000256" key="6">
    <source>
        <dbReference type="SAM" id="Phobius"/>
    </source>
</evidence>
<keyword evidence="9" id="KW-1185">Reference proteome</keyword>
<name>A0A1D8GIC2_9FIRM</name>
<keyword evidence="5 6" id="KW-0472">Membrane</keyword>
<dbReference type="SUPFAM" id="SSF103473">
    <property type="entry name" value="MFS general substrate transporter"/>
    <property type="match status" value="1"/>
</dbReference>
<feature type="transmembrane region" description="Helical" evidence="6">
    <location>
        <begin position="335"/>
        <end position="355"/>
    </location>
</feature>
<reference evidence="8 9" key="1">
    <citation type="submission" date="2016-09" db="EMBL/GenBank/DDBJ databases">
        <title>Genomic analysis reveals versatility of anaerobic energy metabolism of Geosporobacter ferrireducens IRF9 of phylum Firmicutes.</title>
        <authorList>
            <person name="Kim S.-J."/>
        </authorList>
    </citation>
    <scope>NUCLEOTIDE SEQUENCE [LARGE SCALE GENOMIC DNA]</scope>
    <source>
        <strain evidence="8 9">IRF9</strain>
    </source>
</reference>
<dbReference type="PANTHER" id="PTHR23530:SF1">
    <property type="entry name" value="PERMEASE, MAJOR FACILITATOR SUPERFAMILY-RELATED"/>
    <property type="match status" value="1"/>
</dbReference>
<feature type="transmembrane region" description="Helical" evidence="6">
    <location>
        <begin position="48"/>
        <end position="69"/>
    </location>
</feature>
<feature type="transmembrane region" description="Helical" evidence="6">
    <location>
        <begin position="213"/>
        <end position="234"/>
    </location>
</feature>
<dbReference type="PROSITE" id="PS50850">
    <property type="entry name" value="MFS"/>
    <property type="match status" value="1"/>
</dbReference>
<dbReference type="Pfam" id="PF07690">
    <property type="entry name" value="MFS_1"/>
    <property type="match status" value="1"/>
</dbReference>
<dbReference type="KEGG" id="gfe:Gferi_14415"/>
<dbReference type="InterPro" id="IPR011701">
    <property type="entry name" value="MFS"/>
</dbReference>
<feature type="transmembrane region" description="Helical" evidence="6">
    <location>
        <begin position="301"/>
        <end position="323"/>
    </location>
</feature>
<dbReference type="EMBL" id="CP017269">
    <property type="protein sequence ID" value="AOT70661.1"/>
    <property type="molecule type" value="Genomic_DNA"/>
</dbReference>
<feature type="domain" description="Major facilitator superfamily (MFS) profile" evidence="7">
    <location>
        <begin position="14"/>
        <end position="389"/>
    </location>
</feature>
<feature type="transmembrane region" description="Helical" evidence="6">
    <location>
        <begin position="112"/>
        <end position="131"/>
    </location>
</feature>
<dbReference type="GO" id="GO:0005886">
    <property type="term" value="C:plasma membrane"/>
    <property type="evidence" value="ECO:0007669"/>
    <property type="project" value="UniProtKB-SubCell"/>
</dbReference>
<feature type="transmembrane region" description="Helical" evidence="6">
    <location>
        <begin position="81"/>
        <end position="100"/>
    </location>
</feature>
<dbReference type="PANTHER" id="PTHR23530">
    <property type="entry name" value="TRANSPORT PROTEIN-RELATED"/>
    <property type="match status" value="1"/>
</dbReference>
<proteinExistence type="predicted"/>
<dbReference type="CDD" id="cd06174">
    <property type="entry name" value="MFS"/>
    <property type="match status" value="1"/>
</dbReference>
<evidence type="ECO:0000313" key="8">
    <source>
        <dbReference type="EMBL" id="AOT70661.1"/>
    </source>
</evidence>
<keyword evidence="2" id="KW-0813">Transport</keyword>
<dbReference type="STRING" id="1424294.Gferi_14415"/>
<keyword evidence="4 6" id="KW-1133">Transmembrane helix</keyword>
<feature type="transmembrane region" description="Helical" evidence="6">
    <location>
        <begin position="361"/>
        <end position="384"/>
    </location>
</feature>
<protein>
    <submittedName>
        <fullName evidence="8">MFS transporter</fullName>
    </submittedName>
</protein>
<evidence type="ECO:0000256" key="2">
    <source>
        <dbReference type="ARBA" id="ARBA00022448"/>
    </source>
</evidence>
<dbReference type="Gene3D" id="1.20.1250.20">
    <property type="entry name" value="MFS general substrate transporter like domains"/>
    <property type="match status" value="1"/>
</dbReference>
<sequence length="394" mass="44506">MEVFKLDKIARSSSRLNIYCMYLIVFFQGFVFYGPVATLYRQGRGISMYQIFLIESVFWILMIAFEIPWGWFADRFGYKRTLLISNIIFFISKIVFYKAFSFEMFLFERVLLAIAISGLSGCDAALLYAFTEEGESQKVFGRYYALSTLGYIIASLMSTVIVKHSIDKAGFFTIFPYGIAIGFTLFIKDVQENMKERVKLKDSFRNIFRNKQIILLIIAIAFIREISQAASVFLNQLQYVRSGIDMRYFGILAVVIQIGNLSSDRSHALSNKLGKNKSIEILMLCITLCCFSLIFTQNPVLSVVFIMMVSGSMSLINPIVLEIQNKSIVTGDRATMLSIYAMAGNFVAAIINPFIGKAADLSMEIGFAACALIAGCGYMVFLIYKKMNKMNKAL</sequence>
<feature type="transmembrane region" description="Helical" evidence="6">
    <location>
        <begin position="169"/>
        <end position="187"/>
    </location>
</feature>
<keyword evidence="3 6" id="KW-0812">Transmembrane</keyword>
<dbReference type="Proteomes" id="UP000095743">
    <property type="component" value="Chromosome"/>
</dbReference>
<feature type="transmembrane region" description="Helical" evidence="6">
    <location>
        <begin position="16"/>
        <end position="36"/>
    </location>
</feature>
<dbReference type="OrthoDB" id="1642828at2"/>
<gene>
    <name evidence="8" type="ORF">Gferi_14415</name>
</gene>
<dbReference type="GO" id="GO:0022857">
    <property type="term" value="F:transmembrane transporter activity"/>
    <property type="evidence" value="ECO:0007669"/>
    <property type="project" value="InterPro"/>
</dbReference>
<evidence type="ECO:0000256" key="3">
    <source>
        <dbReference type="ARBA" id="ARBA00022692"/>
    </source>
</evidence>
<dbReference type="AlphaFoldDB" id="A0A1D8GIC2"/>
<feature type="transmembrane region" description="Helical" evidence="6">
    <location>
        <begin position="279"/>
        <end position="295"/>
    </location>
</feature>
<dbReference type="InterPro" id="IPR036259">
    <property type="entry name" value="MFS_trans_sf"/>
</dbReference>
<evidence type="ECO:0000313" key="9">
    <source>
        <dbReference type="Proteomes" id="UP000095743"/>
    </source>
</evidence>
<dbReference type="InterPro" id="IPR020846">
    <property type="entry name" value="MFS_dom"/>
</dbReference>
<comment type="subcellular location">
    <subcellularLocation>
        <location evidence="1">Cell membrane</location>
        <topology evidence="1">Multi-pass membrane protein</topology>
    </subcellularLocation>
</comment>